<feature type="compositionally biased region" description="Basic and acidic residues" evidence="1">
    <location>
        <begin position="651"/>
        <end position="664"/>
    </location>
</feature>
<evidence type="ECO:0000256" key="1">
    <source>
        <dbReference type="SAM" id="MobiDB-lite"/>
    </source>
</evidence>
<accession>A0A8H3J512</accession>
<feature type="region of interest" description="Disordered" evidence="1">
    <location>
        <begin position="505"/>
        <end position="724"/>
    </location>
</feature>
<feature type="region of interest" description="Disordered" evidence="1">
    <location>
        <begin position="61"/>
        <end position="87"/>
    </location>
</feature>
<gene>
    <name evidence="2" type="ORF">IMSHALPRED_002126</name>
</gene>
<feature type="compositionally biased region" description="Low complexity" evidence="1">
    <location>
        <begin position="665"/>
        <end position="674"/>
    </location>
</feature>
<feature type="compositionally biased region" description="Basic residues" evidence="1">
    <location>
        <begin position="574"/>
        <end position="585"/>
    </location>
</feature>
<organism evidence="2 3">
    <name type="scientific">Imshaugia aleurites</name>
    <dbReference type="NCBI Taxonomy" id="172621"/>
    <lineage>
        <taxon>Eukaryota</taxon>
        <taxon>Fungi</taxon>
        <taxon>Dikarya</taxon>
        <taxon>Ascomycota</taxon>
        <taxon>Pezizomycotina</taxon>
        <taxon>Lecanoromycetes</taxon>
        <taxon>OSLEUM clade</taxon>
        <taxon>Lecanoromycetidae</taxon>
        <taxon>Lecanorales</taxon>
        <taxon>Lecanorineae</taxon>
        <taxon>Parmeliaceae</taxon>
        <taxon>Imshaugia</taxon>
    </lineage>
</organism>
<proteinExistence type="predicted"/>
<feature type="compositionally biased region" description="Low complexity" evidence="1">
    <location>
        <begin position="628"/>
        <end position="637"/>
    </location>
</feature>
<dbReference type="OrthoDB" id="5401786at2759"/>
<name>A0A8H3J512_9LECA</name>
<dbReference type="AlphaFoldDB" id="A0A8H3J512"/>
<dbReference type="Proteomes" id="UP000664534">
    <property type="component" value="Unassembled WGS sequence"/>
</dbReference>
<feature type="compositionally biased region" description="Polar residues" evidence="1">
    <location>
        <begin position="713"/>
        <end position="724"/>
    </location>
</feature>
<comment type="caution">
    <text evidence="2">The sequence shown here is derived from an EMBL/GenBank/DDBJ whole genome shotgun (WGS) entry which is preliminary data.</text>
</comment>
<feature type="compositionally biased region" description="Polar residues" evidence="1">
    <location>
        <begin position="526"/>
        <end position="548"/>
    </location>
</feature>
<evidence type="ECO:0000313" key="2">
    <source>
        <dbReference type="EMBL" id="CAF9940694.1"/>
    </source>
</evidence>
<protein>
    <submittedName>
        <fullName evidence="2">Uncharacterized protein</fullName>
    </submittedName>
</protein>
<sequence length="724" mass="84127">MKVLAKDLCKPEVVAEIARIRFFEIEDMPNVTTEMWEIFKDMTRNVHHTQPVNPEDLEAKLRLSEPPTPPPDCSRSLSQTPIEDPEEELERFKLEAKQAYDTLIQMGGRPTRPIRPTPPWTKVPVGGEIWYRYAEKYEEIFYDSWYGYKPGPNNSLTEADFIRGHWRQERGRCNEELRRWQDFLDSQQRKRERHPEFAREEEMERQRYPQDPDLTASLKKLTDWKEYQAYFQRGIDRLKRGIEGARRAVEAIQRTDPEVYVNKRGRNDKRDWLDAIERQREKLPAEEKRLGWVKKQLPAVLSECAASLTELPTSRRQMEERSKLEARQVYTTLVDTGGRPTRPIRPVPDVYDAEHTDEHVHALCHWEGECSYFEEELREWKKFLDYRQKKETDGKTEVQLEERQSAEGPTQVDLWKDYRAYQHLEVENTKQWVEFWRRQVKECQDTENHCALQGWADTAERYHSKGERMKSHVKDARKQVRPAEMQLEWVEEQLLAILAECAVSTTQMSTSDRPEDQARLPKRASRSGQTTLKDLRSNRSNKSAPRSNHNNEKNRPSANSALGPIHSSKVSKAAGRKTPHPRRPSKIPAERDDGQTQGLNITILPPPPADVAPRRSRQLSTNQKRSSALEADLAADLGRNAQPQPINVMPRRSDRILKQKERKSTSNSSAALSSVVILQTASFPRSKPKGRCAGNKSDPSLVKPRGISKRQESSFSRNRTKIYS</sequence>
<evidence type="ECO:0000313" key="3">
    <source>
        <dbReference type="Proteomes" id="UP000664534"/>
    </source>
</evidence>
<dbReference type="EMBL" id="CAJPDT010000135">
    <property type="protein sequence ID" value="CAF9940694.1"/>
    <property type="molecule type" value="Genomic_DNA"/>
</dbReference>
<reference evidence="2" key="1">
    <citation type="submission" date="2021-03" db="EMBL/GenBank/DDBJ databases">
        <authorList>
            <person name="Tagirdzhanova G."/>
        </authorList>
    </citation>
    <scope>NUCLEOTIDE SEQUENCE</scope>
</reference>
<keyword evidence="3" id="KW-1185">Reference proteome</keyword>